<dbReference type="Gene3D" id="3.30.1490.20">
    <property type="entry name" value="ATP-grasp fold, A domain"/>
    <property type="match status" value="1"/>
</dbReference>
<dbReference type="Gene3D" id="3.40.50.2300">
    <property type="match status" value="1"/>
</dbReference>
<dbReference type="SUPFAM" id="SSF56059">
    <property type="entry name" value="Glutathione synthetase ATP-binding domain-like"/>
    <property type="match status" value="1"/>
</dbReference>
<keyword evidence="4" id="KW-1185">Reference proteome</keyword>
<dbReference type="InterPro" id="IPR011006">
    <property type="entry name" value="CheY-like_superfamily"/>
</dbReference>
<feature type="domain" description="Response regulatory" evidence="2">
    <location>
        <begin position="42"/>
        <end position="161"/>
    </location>
</feature>
<dbReference type="CDD" id="cd00156">
    <property type="entry name" value="REC"/>
    <property type="match status" value="1"/>
</dbReference>
<dbReference type="GO" id="GO:0016301">
    <property type="term" value="F:kinase activity"/>
    <property type="evidence" value="ECO:0007669"/>
    <property type="project" value="InterPro"/>
</dbReference>
<accession>A0A7D3XDT5</accession>
<evidence type="ECO:0000313" key="3">
    <source>
        <dbReference type="EMBL" id="QKG79367.1"/>
    </source>
</evidence>
<dbReference type="AlphaFoldDB" id="A0A7D3XDT5"/>
<evidence type="ECO:0000259" key="2">
    <source>
        <dbReference type="PROSITE" id="PS50110"/>
    </source>
</evidence>
<dbReference type="GO" id="GO:0005524">
    <property type="term" value="F:ATP binding"/>
    <property type="evidence" value="ECO:0007669"/>
    <property type="project" value="InterPro"/>
</dbReference>
<dbReference type="PROSITE" id="PS50110">
    <property type="entry name" value="RESPONSE_REGULATORY"/>
    <property type="match status" value="1"/>
</dbReference>
<gene>
    <name evidence="3" type="ORF">FHG85_03490</name>
</gene>
<name>A0A7D3XDT5_9BACT</name>
<dbReference type="SUPFAM" id="SSF52172">
    <property type="entry name" value="CheY-like"/>
    <property type="match status" value="1"/>
</dbReference>
<protein>
    <submittedName>
        <fullName evidence="3">Response regulator</fullName>
    </submittedName>
</protein>
<dbReference type="InterPro" id="IPR001789">
    <property type="entry name" value="Sig_transdc_resp-reg_receiver"/>
</dbReference>
<reference evidence="3 4" key="1">
    <citation type="submission" date="2019-07" db="EMBL/GenBank/DDBJ databases">
        <title>Thalassofilum flectens gen. nov., sp. nov., a novel moderate thermophilic anaerobe from a shallow sea hot spring in Kunashir Island (Russia), representing a new family in the order Bacteroidales, and proposal of Thalassofilacea fam. nov.</title>
        <authorList>
            <person name="Kochetkova T.V."/>
            <person name="Podosokorskaya O.A."/>
            <person name="Novikov A."/>
            <person name="Elcheninov A.G."/>
            <person name="Toshchakov S.V."/>
            <person name="Kublanov I.V."/>
        </authorList>
    </citation>
    <scope>NUCLEOTIDE SEQUENCE [LARGE SCALE GENOMIC DNA]</scope>
    <source>
        <strain evidence="3 4">38-H</strain>
    </source>
</reference>
<dbReference type="Pfam" id="PF01326">
    <property type="entry name" value="PPDK_N"/>
    <property type="match status" value="1"/>
</dbReference>
<organism evidence="3 4">
    <name type="scientific">Tenuifilum thalassicum</name>
    <dbReference type="NCBI Taxonomy" id="2590900"/>
    <lineage>
        <taxon>Bacteria</taxon>
        <taxon>Pseudomonadati</taxon>
        <taxon>Bacteroidota</taxon>
        <taxon>Bacteroidia</taxon>
        <taxon>Bacteroidales</taxon>
        <taxon>Tenuifilaceae</taxon>
        <taxon>Tenuifilum</taxon>
    </lineage>
</organism>
<dbReference type="RefSeq" id="WP_173073046.1">
    <property type="nucleotide sequence ID" value="NZ_CP041345.1"/>
</dbReference>
<dbReference type="KEGG" id="ttz:FHG85_03490"/>
<dbReference type="GO" id="GO:0000160">
    <property type="term" value="P:phosphorelay signal transduction system"/>
    <property type="evidence" value="ECO:0007669"/>
    <property type="project" value="InterPro"/>
</dbReference>
<dbReference type="Proteomes" id="UP000500961">
    <property type="component" value="Chromosome"/>
</dbReference>
<dbReference type="InterPro" id="IPR013815">
    <property type="entry name" value="ATP_grasp_subdomain_1"/>
</dbReference>
<sequence length="997" mass="114483">MLNLLGDQSYLNSYQLDIYDTSFDKLMQKRIYKVLLICSSYDAFLLEEDGRIDEQIFNEYVSLNLRYPPVFIQARNAREVLKILQEEHIDLIISMLNVGEIDTFKLAKMLKVRHPSIPIVVLTPFSREVSLRLQNEDLSAIDYVFCWLGNADLLVAIIKLIEDRMNADHDILEIGVQSIILVEDSIRYYSSFLPNIYKIIFRQARQFMTEALNEHHRMLRMRGRPKILLATTYDEAIELYNRYKSNVLGVISDISYKVNNRRDHLTKAGLQLCRQIKSEDPNIPFLLQSSDISNKVYADELGVGFLHKYSKSFSYELKKYILDNFGFGDFVFRDPDTNAEIARASDLSQLQKLIQNIPDRSLVYHSSRNDISKWLNARAIFSIAQLFKPMRLKDFKSIDDARKFIYYAISAYRLSKGRSIIAKFDRDTFDEYKFFSRIGDGSIGGKARGLAFVNQIIRKYNLFSKFDDTIITIPRTVVLSTDIFDEFMESNDLYSIALQEVDDEVILDAFLEAKLPDRVKIDLKKVISVFQRPLAVRSSSKLEDSHYQPFAGIYSTYMVPHSDDPEFMLVLLAKAIKSVYASVFYKASKAYMNATQNVIDEEKMGVIIQEICGNQYGNMYLPTLSGVARSINFYPIGSEKTEDGIANIGFGLGKLIVDGGVSLRFSPKYPKKILQLSSVEMALRQTQKNFYALNVDPNSFEPKVDDSMNLFNLDIKEAESIPDFKLIASTYDMHSGILRDGYFDEGLKLVTFASILKHNTFPLAKIITELLEIGQREMNNHIEIEFAANLAPTDGMPKLFNFLQIRPIVDSDQSELVEWEHIDINKSILYSKSALGHGKVEGVYDFVYVKPDTFNPAHTKLIAQELDEVNKRFIDMARNYVLVGPGRWGSSDPWLGVPIKWSQISEARVIVEAGLENFRVDPSQGTHFFQNLTSFRVAYLTVNPYLKDGIYDIDFLNSLPAFYESEHLRWVRFDKPLTIQVDAKSNQGIILKPEWLK</sequence>
<evidence type="ECO:0000256" key="1">
    <source>
        <dbReference type="PROSITE-ProRule" id="PRU00169"/>
    </source>
</evidence>
<dbReference type="InterPro" id="IPR002192">
    <property type="entry name" value="PPDK_AMP/ATP-bd"/>
</dbReference>
<proteinExistence type="predicted"/>
<dbReference type="EMBL" id="CP041345">
    <property type="protein sequence ID" value="QKG79367.1"/>
    <property type="molecule type" value="Genomic_DNA"/>
</dbReference>
<evidence type="ECO:0000313" key="4">
    <source>
        <dbReference type="Proteomes" id="UP000500961"/>
    </source>
</evidence>
<comment type="caution">
    <text evidence="1">Lacks conserved residue(s) required for the propagation of feature annotation.</text>
</comment>